<evidence type="ECO:0000313" key="3">
    <source>
        <dbReference type="EMBL" id="MBP2386192.1"/>
    </source>
</evidence>
<feature type="signal peptide" evidence="2">
    <location>
        <begin position="1"/>
        <end position="19"/>
    </location>
</feature>
<dbReference type="RefSeq" id="WP_209997144.1">
    <property type="nucleotide sequence ID" value="NZ_BAAAJY010000019.1"/>
</dbReference>
<sequence length="108" mass="11754">MKWIMTVILLLMSAASSPAGTPGLPCVMTPESMPESWKPTNAQQKNLRTEPWSVSEAEEATFAIRSGLDEMLNLFAKTPTAPKELWDDSVVALIEVTYSSANAPELDA</sequence>
<dbReference type="EMBL" id="JAGIOF010000001">
    <property type="protein sequence ID" value="MBP2386192.1"/>
    <property type="molecule type" value="Genomic_DNA"/>
</dbReference>
<keyword evidence="2" id="KW-0732">Signal</keyword>
<evidence type="ECO:0000256" key="2">
    <source>
        <dbReference type="SAM" id="SignalP"/>
    </source>
</evidence>
<organism evidence="3 4">
    <name type="scientific">Paeniglutamicibacter kerguelensis</name>
    <dbReference type="NCBI Taxonomy" id="254788"/>
    <lineage>
        <taxon>Bacteria</taxon>
        <taxon>Bacillati</taxon>
        <taxon>Actinomycetota</taxon>
        <taxon>Actinomycetes</taxon>
        <taxon>Micrococcales</taxon>
        <taxon>Micrococcaceae</taxon>
        <taxon>Paeniglutamicibacter</taxon>
    </lineage>
</organism>
<evidence type="ECO:0000256" key="1">
    <source>
        <dbReference type="SAM" id="MobiDB-lite"/>
    </source>
</evidence>
<accession>A0ABS4XCJ6</accession>
<gene>
    <name evidence="3" type="ORF">JOF47_001703</name>
</gene>
<feature type="region of interest" description="Disordered" evidence="1">
    <location>
        <begin position="31"/>
        <end position="52"/>
    </location>
</feature>
<comment type="caution">
    <text evidence="3">The sequence shown here is derived from an EMBL/GenBank/DDBJ whole genome shotgun (WGS) entry which is preliminary data.</text>
</comment>
<keyword evidence="4" id="KW-1185">Reference proteome</keyword>
<protein>
    <submittedName>
        <fullName evidence="3">Uncharacterized protein</fullName>
    </submittedName>
</protein>
<dbReference type="Proteomes" id="UP001296993">
    <property type="component" value="Unassembled WGS sequence"/>
</dbReference>
<feature type="chain" id="PRO_5045992785" evidence="2">
    <location>
        <begin position="20"/>
        <end position="108"/>
    </location>
</feature>
<reference evidence="3 4" key="1">
    <citation type="submission" date="2021-03" db="EMBL/GenBank/DDBJ databases">
        <title>Sequencing the genomes of 1000 actinobacteria strains.</title>
        <authorList>
            <person name="Klenk H.-P."/>
        </authorList>
    </citation>
    <scope>NUCLEOTIDE SEQUENCE [LARGE SCALE GENOMIC DNA]</scope>
    <source>
        <strain evidence="3 4">DSM 15797</strain>
    </source>
</reference>
<proteinExistence type="predicted"/>
<name>A0ABS4XCJ6_9MICC</name>
<evidence type="ECO:0000313" key="4">
    <source>
        <dbReference type="Proteomes" id="UP001296993"/>
    </source>
</evidence>